<dbReference type="PRINTS" id="PR00039">
    <property type="entry name" value="HTHLYSR"/>
</dbReference>
<dbReference type="PROSITE" id="PS50931">
    <property type="entry name" value="HTH_LYSR"/>
    <property type="match status" value="1"/>
</dbReference>
<dbReference type="Gene3D" id="3.40.190.290">
    <property type="match status" value="1"/>
</dbReference>
<proteinExistence type="inferred from homology"/>
<dbReference type="Pfam" id="PF00126">
    <property type="entry name" value="HTH_1"/>
    <property type="match status" value="1"/>
</dbReference>
<dbReference type="Proteomes" id="UP000198915">
    <property type="component" value="Unassembled WGS sequence"/>
</dbReference>
<keyword evidence="3 6" id="KW-0238">DNA-binding</keyword>
<dbReference type="CDD" id="cd05466">
    <property type="entry name" value="PBP2_LTTR_substrate"/>
    <property type="match status" value="1"/>
</dbReference>
<dbReference type="InterPro" id="IPR036390">
    <property type="entry name" value="WH_DNA-bd_sf"/>
</dbReference>
<comment type="similarity">
    <text evidence="1">Belongs to the LysR transcriptional regulatory family.</text>
</comment>
<keyword evidence="7" id="KW-1185">Reference proteome</keyword>
<protein>
    <submittedName>
        <fullName evidence="6">DNA-binding transcriptional regulator, LysR family</fullName>
    </submittedName>
</protein>
<dbReference type="PANTHER" id="PTHR30126:SF78">
    <property type="entry name" value="HTH LYSR-TYPE DOMAIN-CONTAINING PROTEIN"/>
    <property type="match status" value="1"/>
</dbReference>
<dbReference type="SUPFAM" id="SSF46785">
    <property type="entry name" value="Winged helix' DNA-binding domain"/>
    <property type="match status" value="1"/>
</dbReference>
<evidence type="ECO:0000313" key="7">
    <source>
        <dbReference type="Proteomes" id="UP000198915"/>
    </source>
</evidence>
<accession>A0A1I4DQ53</accession>
<evidence type="ECO:0000256" key="4">
    <source>
        <dbReference type="ARBA" id="ARBA00023163"/>
    </source>
</evidence>
<feature type="domain" description="HTH lysR-type" evidence="5">
    <location>
        <begin position="1"/>
        <end position="58"/>
    </location>
</feature>
<dbReference type="STRING" id="1884381.SAMN05518846_12514"/>
<dbReference type="SUPFAM" id="SSF53850">
    <property type="entry name" value="Periplasmic binding protein-like II"/>
    <property type="match status" value="1"/>
</dbReference>
<dbReference type="RefSeq" id="WP_092276737.1">
    <property type="nucleotide sequence ID" value="NZ_BJOE01000061.1"/>
</dbReference>
<evidence type="ECO:0000256" key="2">
    <source>
        <dbReference type="ARBA" id="ARBA00023015"/>
    </source>
</evidence>
<keyword evidence="2" id="KW-0805">Transcription regulation</keyword>
<dbReference type="GO" id="GO:0000976">
    <property type="term" value="F:transcription cis-regulatory region binding"/>
    <property type="evidence" value="ECO:0007669"/>
    <property type="project" value="TreeGrafter"/>
</dbReference>
<dbReference type="Pfam" id="PF03466">
    <property type="entry name" value="LysR_substrate"/>
    <property type="match status" value="1"/>
</dbReference>
<gene>
    <name evidence="6" type="ORF">SAMN05518846_12514</name>
</gene>
<keyword evidence="4" id="KW-0804">Transcription</keyword>
<dbReference type="GO" id="GO:0003700">
    <property type="term" value="F:DNA-binding transcription factor activity"/>
    <property type="evidence" value="ECO:0007669"/>
    <property type="project" value="InterPro"/>
</dbReference>
<reference evidence="7" key="1">
    <citation type="submission" date="2016-10" db="EMBL/GenBank/DDBJ databases">
        <authorList>
            <person name="Varghese N."/>
            <person name="Submissions S."/>
        </authorList>
    </citation>
    <scope>NUCLEOTIDE SEQUENCE [LARGE SCALE GENOMIC DNA]</scope>
    <source>
        <strain evidence="7">OK042</strain>
    </source>
</reference>
<dbReference type="AlphaFoldDB" id="A0A1I4DQ53"/>
<dbReference type="PANTHER" id="PTHR30126">
    <property type="entry name" value="HTH-TYPE TRANSCRIPTIONAL REGULATOR"/>
    <property type="match status" value="1"/>
</dbReference>
<dbReference type="EMBL" id="FORT01000025">
    <property type="protein sequence ID" value="SFK94427.1"/>
    <property type="molecule type" value="Genomic_DNA"/>
</dbReference>
<organism evidence="6 7">
    <name type="scientific">Brevibacillus centrosporus</name>
    <dbReference type="NCBI Taxonomy" id="54910"/>
    <lineage>
        <taxon>Bacteria</taxon>
        <taxon>Bacillati</taxon>
        <taxon>Bacillota</taxon>
        <taxon>Bacilli</taxon>
        <taxon>Bacillales</taxon>
        <taxon>Paenibacillaceae</taxon>
        <taxon>Brevibacillus</taxon>
    </lineage>
</organism>
<dbReference type="InterPro" id="IPR036388">
    <property type="entry name" value="WH-like_DNA-bd_sf"/>
</dbReference>
<name>A0A1I4DQ53_9BACL</name>
<evidence type="ECO:0000259" key="5">
    <source>
        <dbReference type="PROSITE" id="PS50931"/>
    </source>
</evidence>
<dbReference type="InterPro" id="IPR000847">
    <property type="entry name" value="LysR_HTH_N"/>
</dbReference>
<sequence length="302" mass="35243">MEEKDFTILRYIAEEMHLTKAAERLFMTQPALTYRIQQLEKELDTQILIKNGKRIKFTAQGEYLVSFANKMLAEYRVAKDSLANMSSDVQGTLRIGAASIFARYYLPSLMKSFVTLYPKVIYNVYTGPSPKIMELLDTESVDVAFIRGEYKWTDPKYPITEENLCLISKHEIDLDELPNLQRIEYSYNIKQPIPSKFRPQVSVKDNMRSWWAERYSVPPLTTVMVDSYDICKEMVINDLGYAFIPETFINEGDDLHKIRLLRQNGETIKRTTWLQYKESSMQLNIVDKFVSFVRSQSFPPSQ</sequence>
<evidence type="ECO:0000256" key="1">
    <source>
        <dbReference type="ARBA" id="ARBA00009437"/>
    </source>
</evidence>
<dbReference type="Gene3D" id="1.10.10.10">
    <property type="entry name" value="Winged helix-like DNA-binding domain superfamily/Winged helix DNA-binding domain"/>
    <property type="match status" value="1"/>
</dbReference>
<dbReference type="InterPro" id="IPR005119">
    <property type="entry name" value="LysR_subst-bd"/>
</dbReference>
<evidence type="ECO:0000256" key="3">
    <source>
        <dbReference type="ARBA" id="ARBA00023125"/>
    </source>
</evidence>
<evidence type="ECO:0000313" key="6">
    <source>
        <dbReference type="EMBL" id="SFK94427.1"/>
    </source>
</evidence>